<comment type="similarity">
    <text evidence="2">Belongs to the RNA 3'-terminal cyclase family. Type 2 subfamily.</text>
</comment>
<dbReference type="Pfam" id="PF05189">
    <property type="entry name" value="RTC_insert"/>
    <property type="match status" value="1"/>
</dbReference>
<dbReference type="InterPro" id="IPR016443">
    <property type="entry name" value="RNA3'_term_phos_cyc_type_2"/>
</dbReference>
<evidence type="ECO:0000256" key="4">
    <source>
        <dbReference type="ARBA" id="ARBA00023242"/>
    </source>
</evidence>
<dbReference type="PANTHER" id="PTHR11096:SF1">
    <property type="entry name" value="RNA 3'-TERMINAL PHOSPHATE CYCLASE-LIKE PROTEIN"/>
    <property type="match status" value="1"/>
</dbReference>
<dbReference type="InterPro" id="IPR000228">
    <property type="entry name" value="RNA3'_term_phos_cyc"/>
</dbReference>
<dbReference type="InterPro" id="IPR036553">
    <property type="entry name" value="RPTC_insert"/>
</dbReference>
<dbReference type="NCBIfam" id="TIGR03400">
    <property type="entry name" value="18S_RNA_Rcl1p"/>
    <property type="match status" value="1"/>
</dbReference>
<feature type="domain" description="RNA 3'-terminal phosphate cyclase" evidence="5">
    <location>
        <begin position="11"/>
        <end position="342"/>
    </location>
</feature>
<evidence type="ECO:0000313" key="8">
    <source>
        <dbReference type="Proteomes" id="UP001153712"/>
    </source>
</evidence>
<dbReference type="Gene3D" id="3.30.360.20">
    <property type="entry name" value="RNA 3'-terminal phosphate cyclase, insert domain"/>
    <property type="match status" value="1"/>
</dbReference>
<gene>
    <name evidence="7" type="ORF">PHYEVI_LOCUS2286</name>
</gene>
<dbReference type="GO" id="GO:0000479">
    <property type="term" value="P:endonucleolytic cleavage of tricistronic rRNA transcript (SSU-rRNA, 5.8S rRNA, LSU-rRNA)"/>
    <property type="evidence" value="ECO:0007669"/>
    <property type="project" value="TreeGrafter"/>
</dbReference>
<dbReference type="AlphaFoldDB" id="A0A9N9TIH0"/>
<protein>
    <recommendedName>
        <fullName evidence="9">RNA 3'-terminal phosphate cyclase-like protein</fullName>
    </recommendedName>
</protein>
<dbReference type="InterPro" id="IPR023797">
    <property type="entry name" value="RNA3'_phos_cyclase_dom"/>
</dbReference>
<dbReference type="Proteomes" id="UP001153712">
    <property type="component" value="Chromosome 11"/>
</dbReference>
<name>A0A9N9TIH0_PHYSR</name>
<evidence type="ECO:0000313" key="7">
    <source>
        <dbReference type="EMBL" id="CAG9855851.1"/>
    </source>
</evidence>
<proteinExistence type="inferred from homology"/>
<dbReference type="InterPro" id="IPR037136">
    <property type="entry name" value="RNA3'_phos_cyclase_dom_sf"/>
</dbReference>
<dbReference type="EMBL" id="OU900104">
    <property type="protein sequence ID" value="CAG9855851.1"/>
    <property type="molecule type" value="Genomic_DNA"/>
</dbReference>
<dbReference type="Pfam" id="PF01137">
    <property type="entry name" value="RTC"/>
    <property type="match status" value="1"/>
</dbReference>
<keyword evidence="3" id="KW-0690">Ribosome biogenesis</keyword>
<evidence type="ECO:0008006" key="9">
    <source>
        <dbReference type="Google" id="ProtNLM"/>
    </source>
</evidence>
<dbReference type="InterPro" id="IPR020719">
    <property type="entry name" value="RNA3'_term_phos_cycl-like_CS"/>
</dbReference>
<dbReference type="Gene3D" id="3.65.10.20">
    <property type="entry name" value="RNA 3'-terminal phosphate cyclase domain"/>
    <property type="match status" value="1"/>
</dbReference>
<dbReference type="SUPFAM" id="SSF55205">
    <property type="entry name" value="EPT/RTPC-like"/>
    <property type="match status" value="1"/>
</dbReference>
<feature type="domain" description="RNA 3'-terminal phosphate cyclase insert" evidence="6">
    <location>
        <begin position="185"/>
        <end position="289"/>
    </location>
</feature>
<evidence type="ECO:0000259" key="5">
    <source>
        <dbReference type="Pfam" id="PF01137"/>
    </source>
</evidence>
<dbReference type="CDD" id="cd00875">
    <property type="entry name" value="RNA_Cyclase_Class_I"/>
    <property type="match status" value="1"/>
</dbReference>
<comment type="subcellular location">
    <subcellularLocation>
        <location evidence="1">Nucleus</location>
        <location evidence="1">Nucleolus</location>
    </subcellularLocation>
</comment>
<evidence type="ECO:0000259" key="6">
    <source>
        <dbReference type="Pfam" id="PF05189"/>
    </source>
</evidence>
<organism evidence="7 8">
    <name type="scientific">Phyllotreta striolata</name>
    <name type="common">Striped flea beetle</name>
    <name type="synonym">Crioceris striolata</name>
    <dbReference type="NCBI Taxonomy" id="444603"/>
    <lineage>
        <taxon>Eukaryota</taxon>
        <taxon>Metazoa</taxon>
        <taxon>Ecdysozoa</taxon>
        <taxon>Arthropoda</taxon>
        <taxon>Hexapoda</taxon>
        <taxon>Insecta</taxon>
        <taxon>Pterygota</taxon>
        <taxon>Neoptera</taxon>
        <taxon>Endopterygota</taxon>
        <taxon>Coleoptera</taxon>
        <taxon>Polyphaga</taxon>
        <taxon>Cucujiformia</taxon>
        <taxon>Chrysomeloidea</taxon>
        <taxon>Chrysomelidae</taxon>
        <taxon>Galerucinae</taxon>
        <taxon>Alticini</taxon>
        <taxon>Phyllotreta</taxon>
    </lineage>
</organism>
<dbReference type="InterPro" id="IPR013791">
    <property type="entry name" value="RNA3'-term_phos_cycl_insert"/>
</dbReference>
<dbReference type="GO" id="GO:0004521">
    <property type="term" value="F:RNA endonuclease activity"/>
    <property type="evidence" value="ECO:0007669"/>
    <property type="project" value="TreeGrafter"/>
</dbReference>
<keyword evidence="8" id="KW-1185">Reference proteome</keyword>
<sequence length="379" mass="41857">MPTVRGNTLIYKGSNFLRQRLILSILSGKPIQINEIRTQEDEPGLKEFEVNLIRLLDKVTNGTSIELNETGTSLYFQPGLLYGGTIEHDCCLERGIGYYLEALVMFGLFCKQPLNAKLRGVTSNNIDPSVDLIKTSMLQTLKKFVLDDDDLDLKISKRGLRPLGGGEVIFKCPIRKQTRPVQLLKNGMVKRIRGTAFALRVSPAIANRMVDKAKGVLLNFIPDVYINTDQCRGKQSGNSPGFGIHLVAETTEGVYYSSEQVSNVVAFNEEPSIPEDLGIAAAQRLLFEISLGGVADSTSQSLAILCMALGDKDVSKLVTGPLTEYSIWFLRHLKDFFGVSFKLEPYHDESELDDDGIEASKVLLTSVGIGYTNISKRTI</sequence>
<dbReference type="GO" id="GO:0005730">
    <property type="term" value="C:nucleolus"/>
    <property type="evidence" value="ECO:0007669"/>
    <property type="project" value="UniProtKB-SubCell"/>
</dbReference>
<reference evidence="7" key="1">
    <citation type="submission" date="2022-01" db="EMBL/GenBank/DDBJ databases">
        <authorList>
            <person name="King R."/>
        </authorList>
    </citation>
    <scope>NUCLEOTIDE SEQUENCE</scope>
</reference>
<evidence type="ECO:0000256" key="1">
    <source>
        <dbReference type="ARBA" id="ARBA00004604"/>
    </source>
</evidence>
<dbReference type="PANTHER" id="PTHR11096">
    <property type="entry name" value="RNA 3' TERMINAL PHOSPHATE CYCLASE"/>
    <property type="match status" value="1"/>
</dbReference>
<dbReference type="InterPro" id="IPR013792">
    <property type="entry name" value="RNA3'P_cycl/enolpyr_Trfase_a/b"/>
</dbReference>
<keyword evidence="4" id="KW-0539">Nucleus</keyword>
<dbReference type="PROSITE" id="PS01287">
    <property type="entry name" value="RTC"/>
    <property type="match status" value="1"/>
</dbReference>
<dbReference type="FunFam" id="3.30.360.20:FF:000001">
    <property type="entry name" value="RNA terminal phosphate cyclase-like 1"/>
    <property type="match status" value="1"/>
</dbReference>
<accession>A0A9N9TIH0</accession>
<dbReference type="OrthoDB" id="1911237at2759"/>
<evidence type="ECO:0000256" key="3">
    <source>
        <dbReference type="ARBA" id="ARBA00022517"/>
    </source>
</evidence>
<dbReference type="PIRSF" id="PIRSF005378">
    <property type="entry name" value="RNA3'_term_phos_cycl_euk"/>
    <property type="match status" value="1"/>
</dbReference>
<evidence type="ECO:0000256" key="2">
    <source>
        <dbReference type="ARBA" id="ARBA00007089"/>
    </source>
</evidence>